<accession>A0A0D1CYK5</accession>
<sequence>MLLSSVLTLVPLAISGALALPTSDSAGIASKPQLSGPIGPTQPGCGPAGCHNPTGTFGLERNSHMYHSLCHPHSGLAQNDHRSKACFDTNLKLEKYLSAPSPRKLKGYIDGSDTNFVLFAGQIITLDEKLEIHVDEVKGNKRAKKLGCARVKIYHLPTWTLEVDQVWCAGHNQPIKL</sequence>
<name>A0A0D1CYK5_MYCMD</name>
<gene>
    <name evidence="2" type="ORF">UMAG_01297</name>
</gene>
<dbReference type="VEuPathDB" id="FungiDB:UMAG_01297"/>
<dbReference type="KEGG" id="uma:UMAG_01297"/>
<protein>
    <recommendedName>
        <fullName evidence="4">Mig1 protein</fullName>
    </recommendedName>
</protein>
<dbReference type="AlphaFoldDB" id="A0A0D1CYK5"/>
<feature type="signal peptide" evidence="1">
    <location>
        <begin position="1"/>
        <end position="19"/>
    </location>
</feature>
<dbReference type="RefSeq" id="XP_011387211.1">
    <property type="nucleotide sequence ID" value="XM_011388909.1"/>
</dbReference>
<dbReference type="Proteomes" id="UP000000561">
    <property type="component" value="Chromosome 2"/>
</dbReference>
<proteinExistence type="predicted"/>
<keyword evidence="1" id="KW-0732">Signal</keyword>
<evidence type="ECO:0000313" key="2">
    <source>
        <dbReference type="EMBL" id="KIS71398.1"/>
    </source>
</evidence>
<evidence type="ECO:0000313" key="3">
    <source>
        <dbReference type="Proteomes" id="UP000000561"/>
    </source>
</evidence>
<dbReference type="eggNOG" id="ENOG502R2UJ">
    <property type="taxonomic scope" value="Eukaryota"/>
</dbReference>
<keyword evidence="3" id="KW-1185">Reference proteome</keyword>
<dbReference type="InParanoid" id="A0A0D1CYK5"/>
<dbReference type="OMA" id="PAGCHNP"/>
<feature type="chain" id="PRO_5002229188" description="Mig1 protein" evidence="1">
    <location>
        <begin position="20"/>
        <end position="177"/>
    </location>
</feature>
<evidence type="ECO:0000256" key="1">
    <source>
        <dbReference type="SAM" id="SignalP"/>
    </source>
</evidence>
<dbReference type="EMBL" id="CM003141">
    <property type="protein sequence ID" value="KIS71398.1"/>
    <property type="molecule type" value="Genomic_DNA"/>
</dbReference>
<organism evidence="2 3">
    <name type="scientific">Mycosarcoma maydis</name>
    <name type="common">Corn smut fungus</name>
    <name type="synonym">Ustilago maydis</name>
    <dbReference type="NCBI Taxonomy" id="5270"/>
    <lineage>
        <taxon>Eukaryota</taxon>
        <taxon>Fungi</taxon>
        <taxon>Dikarya</taxon>
        <taxon>Basidiomycota</taxon>
        <taxon>Ustilaginomycotina</taxon>
        <taxon>Ustilaginomycetes</taxon>
        <taxon>Ustilaginales</taxon>
        <taxon>Ustilaginaceae</taxon>
        <taxon>Mycosarcoma</taxon>
    </lineage>
</organism>
<dbReference type="OrthoDB" id="2546720at2759"/>
<reference evidence="2 3" key="1">
    <citation type="journal article" date="2006" name="Nature">
        <title>Insights from the genome of the biotrophic fungal plant pathogen Ustilago maydis.</title>
        <authorList>
            <person name="Kamper J."/>
            <person name="Kahmann R."/>
            <person name="Bolker M."/>
            <person name="Ma L.J."/>
            <person name="Brefort T."/>
            <person name="Saville B.J."/>
            <person name="Banuett F."/>
            <person name="Kronstad J.W."/>
            <person name="Gold S.E."/>
            <person name="Muller O."/>
            <person name="Perlin M.H."/>
            <person name="Wosten H.A."/>
            <person name="de Vries R."/>
            <person name="Ruiz-Herrera J."/>
            <person name="Reynaga-Pena C.G."/>
            <person name="Snetselaar K."/>
            <person name="McCann M."/>
            <person name="Perez-Martin J."/>
            <person name="Feldbrugge M."/>
            <person name="Basse C.W."/>
            <person name="Steinberg G."/>
            <person name="Ibeas J.I."/>
            <person name="Holloman W."/>
            <person name="Guzman P."/>
            <person name="Farman M."/>
            <person name="Stajich J.E."/>
            <person name="Sentandreu R."/>
            <person name="Gonzalez-Prieto J.M."/>
            <person name="Kennell J.C."/>
            <person name="Molina L."/>
            <person name="Schirawski J."/>
            <person name="Mendoza-Mendoza A."/>
            <person name="Greilinger D."/>
            <person name="Munch K."/>
            <person name="Rossel N."/>
            <person name="Scherer M."/>
            <person name="Vranes M."/>
            <person name="Ladendorf O."/>
            <person name="Vincon V."/>
            <person name="Fuchs U."/>
            <person name="Sandrock B."/>
            <person name="Meng S."/>
            <person name="Ho E.C."/>
            <person name="Cahill M.J."/>
            <person name="Boyce K.J."/>
            <person name="Klose J."/>
            <person name="Klosterman S.J."/>
            <person name="Deelstra H.J."/>
            <person name="Ortiz-Castellanos L."/>
            <person name="Li W."/>
            <person name="Sanchez-Alonso P."/>
            <person name="Schreier P.H."/>
            <person name="Hauser-Hahn I."/>
            <person name="Vaupel M."/>
            <person name="Koopmann E."/>
            <person name="Friedrich G."/>
            <person name="Voss H."/>
            <person name="Schluter T."/>
            <person name="Margolis J."/>
            <person name="Platt D."/>
            <person name="Swimmer C."/>
            <person name="Gnirke A."/>
            <person name="Chen F."/>
            <person name="Vysotskaia V."/>
            <person name="Mannhaupt G."/>
            <person name="Guldener U."/>
            <person name="Munsterkotter M."/>
            <person name="Haase D."/>
            <person name="Oesterheld M."/>
            <person name="Mewes H.W."/>
            <person name="Mauceli E.W."/>
            <person name="DeCaprio D."/>
            <person name="Wade C.M."/>
            <person name="Butler J."/>
            <person name="Young S."/>
            <person name="Jaffe D.B."/>
            <person name="Calvo S."/>
            <person name="Nusbaum C."/>
            <person name="Galagan J."/>
            <person name="Birren B.W."/>
        </authorList>
    </citation>
    <scope>NUCLEOTIDE SEQUENCE [LARGE SCALE GENOMIC DNA]</scope>
    <source>
        <strain evidence="3">DSM 14603 / FGSC 9021 / UM521</strain>
    </source>
</reference>
<dbReference type="GeneID" id="23562367"/>
<evidence type="ECO:0008006" key="4">
    <source>
        <dbReference type="Google" id="ProtNLM"/>
    </source>
</evidence>